<evidence type="ECO:0000256" key="1">
    <source>
        <dbReference type="ARBA" id="ARBA00022485"/>
    </source>
</evidence>
<dbReference type="GO" id="GO:0003824">
    <property type="term" value="F:catalytic activity"/>
    <property type="evidence" value="ECO:0007669"/>
    <property type="project" value="InterPro"/>
</dbReference>
<dbReference type="GO" id="GO:0006284">
    <property type="term" value="P:base-excision repair"/>
    <property type="evidence" value="ECO:0007669"/>
    <property type="project" value="InterPro"/>
</dbReference>
<dbReference type="InterPro" id="IPR011257">
    <property type="entry name" value="DNA_glycosylase"/>
</dbReference>
<dbReference type="CDD" id="cd00056">
    <property type="entry name" value="ENDO3c"/>
    <property type="match status" value="1"/>
</dbReference>
<organism evidence="6 7">
    <name type="scientific">Candidatus Lambdaproteobacteria bacterium RIFOXYD2_FULL_50_16</name>
    <dbReference type="NCBI Taxonomy" id="1817772"/>
    <lineage>
        <taxon>Bacteria</taxon>
        <taxon>Pseudomonadati</taxon>
        <taxon>Pseudomonadota</taxon>
        <taxon>Candidatus Lambdaproteobacteria</taxon>
    </lineage>
</organism>
<dbReference type="Gene3D" id="1.10.340.30">
    <property type="entry name" value="Hypothetical protein, domain 2"/>
    <property type="match status" value="1"/>
</dbReference>
<dbReference type="AlphaFoldDB" id="A0A1F6GAA4"/>
<dbReference type="GO" id="GO:0046872">
    <property type="term" value="F:metal ion binding"/>
    <property type="evidence" value="ECO:0007669"/>
    <property type="project" value="UniProtKB-KW"/>
</dbReference>
<evidence type="ECO:0000313" key="7">
    <source>
        <dbReference type="Proteomes" id="UP000178449"/>
    </source>
</evidence>
<proteinExistence type="predicted"/>
<dbReference type="Pfam" id="PF00730">
    <property type="entry name" value="HhH-GPD"/>
    <property type="match status" value="1"/>
</dbReference>
<evidence type="ECO:0000259" key="5">
    <source>
        <dbReference type="SMART" id="SM00478"/>
    </source>
</evidence>
<dbReference type="GO" id="GO:0051539">
    <property type="term" value="F:4 iron, 4 sulfur cluster binding"/>
    <property type="evidence" value="ECO:0007669"/>
    <property type="project" value="UniProtKB-KW"/>
</dbReference>
<dbReference type="EMBL" id="MFNE01000028">
    <property type="protein sequence ID" value="OGG95047.1"/>
    <property type="molecule type" value="Genomic_DNA"/>
</dbReference>
<dbReference type="Gene3D" id="1.10.1670.10">
    <property type="entry name" value="Helix-hairpin-Helix base-excision DNA repair enzymes (C-terminal)"/>
    <property type="match status" value="1"/>
</dbReference>
<evidence type="ECO:0000256" key="2">
    <source>
        <dbReference type="ARBA" id="ARBA00022723"/>
    </source>
</evidence>
<dbReference type="InterPro" id="IPR023170">
    <property type="entry name" value="HhH_base_excis_C"/>
</dbReference>
<comment type="caution">
    <text evidence="6">The sequence shown here is derived from an EMBL/GenBank/DDBJ whole genome shotgun (WGS) entry which is preliminary data.</text>
</comment>
<dbReference type="PANTHER" id="PTHR10359:SF19">
    <property type="entry name" value="DNA REPAIR GLYCOSYLASE MJ1434-RELATED"/>
    <property type="match status" value="1"/>
</dbReference>
<accession>A0A1F6GAA4</accession>
<dbReference type="STRING" id="1817772.A2527_12510"/>
<dbReference type="PANTHER" id="PTHR10359">
    <property type="entry name" value="A/G-SPECIFIC ADENINE GLYCOSYLASE/ENDONUCLEASE III"/>
    <property type="match status" value="1"/>
</dbReference>
<evidence type="ECO:0000256" key="4">
    <source>
        <dbReference type="ARBA" id="ARBA00023014"/>
    </source>
</evidence>
<protein>
    <recommendedName>
        <fullName evidence="5">HhH-GPD domain-containing protein</fullName>
    </recommendedName>
</protein>
<keyword evidence="2" id="KW-0479">Metal-binding</keyword>
<evidence type="ECO:0000256" key="3">
    <source>
        <dbReference type="ARBA" id="ARBA00023004"/>
    </source>
</evidence>
<gene>
    <name evidence="6" type="ORF">A2527_12510</name>
</gene>
<dbReference type="InterPro" id="IPR003265">
    <property type="entry name" value="HhH-GPD_domain"/>
</dbReference>
<keyword evidence="3" id="KW-0408">Iron</keyword>
<keyword evidence="4" id="KW-0411">Iron-sulfur</keyword>
<name>A0A1F6GAA4_9PROT</name>
<dbReference type="SUPFAM" id="SSF48150">
    <property type="entry name" value="DNA-glycosylase"/>
    <property type="match status" value="1"/>
</dbReference>
<feature type="domain" description="HhH-GPD" evidence="5">
    <location>
        <begin position="56"/>
        <end position="212"/>
    </location>
</feature>
<keyword evidence="1" id="KW-0004">4Fe-4S</keyword>
<sequence length="231" mass="25938">MARTLTLADLYLQLLRAYGPQGWWPLHLSGAGYHPQHFELPQTDLERLEIALGAVLTQNTAWNNVEKALTGLKEAGFFGLEQIAIADPQSLGLAIKPAGYFNQKARYLINLAQFFITQPFTQLRTLPMVEARGLLLKVTGIGEETADSILLYALGQPSFVIDTYTRRILGNLGLCDPKVPYHKLQALFHKQLEPDVNLFQEYHALLVAHAKTFYRKKPYPSLDPVLTASYT</sequence>
<dbReference type="Proteomes" id="UP000178449">
    <property type="component" value="Unassembled WGS sequence"/>
</dbReference>
<dbReference type="SMART" id="SM00478">
    <property type="entry name" value="ENDO3c"/>
    <property type="match status" value="1"/>
</dbReference>
<reference evidence="6 7" key="1">
    <citation type="journal article" date="2016" name="Nat. Commun.">
        <title>Thousands of microbial genomes shed light on interconnected biogeochemical processes in an aquifer system.</title>
        <authorList>
            <person name="Anantharaman K."/>
            <person name="Brown C.T."/>
            <person name="Hug L.A."/>
            <person name="Sharon I."/>
            <person name="Castelle C.J."/>
            <person name="Probst A.J."/>
            <person name="Thomas B.C."/>
            <person name="Singh A."/>
            <person name="Wilkins M.J."/>
            <person name="Karaoz U."/>
            <person name="Brodie E.L."/>
            <person name="Williams K.H."/>
            <person name="Hubbard S.S."/>
            <person name="Banfield J.F."/>
        </authorList>
    </citation>
    <scope>NUCLEOTIDE SEQUENCE [LARGE SCALE GENOMIC DNA]</scope>
</reference>
<evidence type="ECO:0000313" key="6">
    <source>
        <dbReference type="EMBL" id="OGG95047.1"/>
    </source>
</evidence>